<feature type="region of interest" description="Disordered" evidence="1">
    <location>
        <begin position="263"/>
        <end position="287"/>
    </location>
</feature>
<dbReference type="Gene3D" id="3.40.50.2000">
    <property type="entry name" value="Glycogen Phosphorylase B"/>
    <property type="match status" value="1"/>
</dbReference>
<organism evidence="3 4">
    <name type="scientific">Artemisia annua</name>
    <name type="common">Sweet wormwood</name>
    <dbReference type="NCBI Taxonomy" id="35608"/>
    <lineage>
        <taxon>Eukaryota</taxon>
        <taxon>Viridiplantae</taxon>
        <taxon>Streptophyta</taxon>
        <taxon>Embryophyta</taxon>
        <taxon>Tracheophyta</taxon>
        <taxon>Spermatophyta</taxon>
        <taxon>Magnoliopsida</taxon>
        <taxon>eudicotyledons</taxon>
        <taxon>Gunneridae</taxon>
        <taxon>Pentapetalae</taxon>
        <taxon>asterids</taxon>
        <taxon>campanulids</taxon>
        <taxon>Asterales</taxon>
        <taxon>Asteraceae</taxon>
        <taxon>Asteroideae</taxon>
        <taxon>Anthemideae</taxon>
        <taxon>Artemisiinae</taxon>
        <taxon>Artemisia</taxon>
    </lineage>
</organism>
<dbReference type="PANTHER" id="PTHR34222:SF97">
    <property type="entry name" value="CATALYTIC REGION, PUTATIVE-RELATED"/>
    <property type="match status" value="1"/>
</dbReference>
<accession>A0A2U1P5W3</accession>
<name>A0A2U1P5W3_ARTAN</name>
<dbReference type="OrthoDB" id="5544992at2759"/>
<dbReference type="SUPFAM" id="SSF53756">
    <property type="entry name" value="UDP-Glycosyltransferase/glycogen phosphorylase"/>
    <property type="match status" value="1"/>
</dbReference>
<evidence type="ECO:0000313" key="4">
    <source>
        <dbReference type="Proteomes" id="UP000245207"/>
    </source>
</evidence>
<dbReference type="PANTHER" id="PTHR34222">
    <property type="entry name" value="GAG_PRE-INTEGRS DOMAIN-CONTAINING PROTEIN"/>
    <property type="match status" value="1"/>
</dbReference>
<feature type="compositionally biased region" description="Polar residues" evidence="1">
    <location>
        <begin position="266"/>
        <end position="278"/>
    </location>
</feature>
<reference evidence="3 4" key="1">
    <citation type="journal article" date="2018" name="Mol. Plant">
        <title>The genome of Artemisia annua provides insight into the evolution of Asteraceae family and artemisinin biosynthesis.</title>
        <authorList>
            <person name="Shen Q."/>
            <person name="Zhang L."/>
            <person name="Liao Z."/>
            <person name="Wang S."/>
            <person name="Yan T."/>
            <person name="Shi P."/>
            <person name="Liu M."/>
            <person name="Fu X."/>
            <person name="Pan Q."/>
            <person name="Wang Y."/>
            <person name="Lv Z."/>
            <person name="Lu X."/>
            <person name="Zhang F."/>
            <person name="Jiang W."/>
            <person name="Ma Y."/>
            <person name="Chen M."/>
            <person name="Hao X."/>
            <person name="Li L."/>
            <person name="Tang Y."/>
            <person name="Lv G."/>
            <person name="Zhou Y."/>
            <person name="Sun X."/>
            <person name="Brodelius P.E."/>
            <person name="Rose J.K.C."/>
            <person name="Tang K."/>
        </authorList>
    </citation>
    <scope>NUCLEOTIDE SEQUENCE [LARGE SCALE GENOMIC DNA]</scope>
    <source>
        <strain evidence="4">cv. Huhao1</strain>
        <tissue evidence="3">Leaf</tissue>
    </source>
</reference>
<sequence>MTTQKKPHVIFIPLPLQSHIKAMLKLAQLLVKTEGHNLGISGDSVNSVVFYDGFKQSVMWETCNNLAISWIMSSVSESIAKSVMFIGTASEIWSKLETRFSLSNGSRKYKLSKDTFGISQQGSSVSEYYTRMKCVWEELDSMNNLPRLVTITPEISVFLNAVKKQKEEQRLFQFLNGLDDCYGAQRSQLLLMNPLLNVENACAVIQQEESQKDVFHGSTVVESTALYSKNSGKDKCSICSYKWHPPEKCWEKVGYPVWHHKYKQPGKSNQSRGNAGNSTHKRTAANVTSGSSSYTFTLEQFENLMRSVLKDMRPGATAEECTDDDLEFVAVTVAENVVVLKMWGNVFKSLRLVGYEFQRILKNCVHGSTGLKSTDFYRTRIVGKDKCSICSTRAPPEVLGKSGIPVWAS</sequence>
<dbReference type="Pfam" id="PF03732">
    <property type="entry name" value="Retrotrans_gag"/>
    <property type="match status" value="1"/>
</dbReference>
<dbReference type="Proteomes" id="UP000245207">
    <property type="component" value="Unassembled WGS sequence"/>
</dbReference>
<feature type="domain" description="Retrotransposon gag" evidence="2">
    <location>
        <begin position="64"/>
        <end position="178"/>
    </location>
</feature>
<evidence type="ECO:0000313" key="3">
    <source>
        <dbReference type="EMBL" id="PWA81156.1"/>
    </source>
</evidence>
<keyword evidence="4" id="KW-1185">Reference proteome</keyword>
<evidence type="ECO:0000259" key="2">
    <source>
        <dbReference type="Pfam" id="PF03732"/>
    </source>
</evidence>
<dbReference type="AlphaFoldDB" id="A0A2U1P5W3"/>
<gene>
    <name evidence="3" type="ORF">CTI12_AA190480</name>
</gene>
<dbReference type="InterPro" id="IPR005162">
    <property type="entry name" value="Retrotrans_gag_dom"/>
</dbReference>
<evidence type="ECO:0000256" key="1">
    <source>
        <dbReference type="SAM" id="MobiDB-lite"/>
    </source>
</evidence>
<protein>
    <recommendedName>
        <fullName evidence="2">Retrotransposon gag domain-containing protein</fullName>
    </recommendedName>
</protein>
<proteinExistence type="predicted"/>
<dbReference type="EMBL" id="PKPP01001625">
    <property type="protein sequence ID" value="PWA81156.1"/>
    <property type="molecule type" value="Genomic_DNA"/>
</dbReference>
<comment type="caution">
    <text evidence="3">The sequence shown here is derived from an EMBL/GenBank/DDBJ whole genome shotgun (WGS) entry which is preliminary data.</text>
</comment>